<dbReference type="EMBL" id="VFLP01000002">
    <property type="protein sequence ID" value="TRX98390.1"/>
    <property type="molecule type" value="Genomic_DNA"/>
</dbReference>
<dbReference type="InterPro" id="IPR029062">
    <property type="entry name" value="Class_I_gatase-like"/>
</dbReference>
<proteinExistence type="predicted"/>
<evidence type="ECO:0000259" key="1">
    <source>
        <dbReference type="Pfam" id="PF01965"/>
    </source>
</evidence>
<dbReference type="AlphaFoldDB" id="A0A553IDX4"/>
<dbReference type="CDD" id="cd03139">
    <property type="entry name" value="GATase1_PfpI_2"/>
    <property type="match status" value="1"/>
</dbReference>
<feature type="domain" description="DJ-1/PfpI" evidence="1">
    <location>
        <begin position="56"/>
        <end position="225"/>
    </location>
</feature>
<accession>A0A553IDX4</accession>
<gene>
    <name evidence="2" type="ORF">FHL15_000464</name>
</gene>
<dbReference type="PANTHER" id="PTHR43130:SF15">
    <property type="entry name" value="THIJ_PFPI FAMILY PROTEIN (AFU_ORTHOLOGUE AFUA_5G14240)"/>
    <property type="match status" value="1"/>
</dbReference>
<dbReference type="STRING" id="2512241.A0A553IDX4"/>
<evidence type="ECO:0000313" key="2">
    <source>
        <dbReference type="EMBL" id="TRX98390.1"/>
    </source>
</evidence>
<dbReference type="OrthoDB" id="543156at2759"/>
<sequence>MSTFKQLRLMITIELAARGRDDLPIWSSYIVGVSARSSVEGRMSSETKSTPTKFGVALFPGFQALDVFGPLDALNNLSDSTPLEFIVLAATLDPVNTKVNGPGRIGQSIVPTHTFDNCPEDLEVLLVPGGFGARDSAILTPVAEFVKRIFPKLQYLLTVCTGSAIVARSGILDGKRATSNKRSWEWATAQGPAVHWVRQARWVVDGNIWTSSGVSAGIDLMFAFIADRYGEGVAKQLADRAEYVRNTDSSSDPLALQVTKECGEQVYERDSFLSCSTTPWGVGIRETSHKWALSILSAGSFRT</sequence>
<dbReference type="Pfam" id="PF01965">
    <property type="entry name" value="DJ-1_PfpI"/>
    <property type="match status" value="1"/>
</dbReference>
<dbReference type="Proteomes" id="UP000319160">
    <property type="component" value="Unassembled WGS sequence"/>
</dbReference>
<dbReference type="InterPro" id="IPR052158">
    <property type="entry name" value="INH-QAR"/>
</dbReference>
<dbReference type="SUPFAM" id="SSF52317">
    <property type="entry name" value="Class I glutamine amidotransferase-like"/>
    <property type="match status" value="1"/>
</dbReference>
<protein>
    <recommendedName>
        <fullName evidence="1">DJ-1/PfpI domain-containing protein</fullName>
    </recommendedName>
</protein>
<dbReference type="InterPro" id="IPR002818">
    <property type="entry name" value="DJ-1/PfpI"/>
</dbReference>
<evidence type="ECO:0000313" key="3">
    <source>
        <dbReference type="Proteomes" id="UP000319160"/>
    </source>
</evidence>
<comment type="caution">
    <text evidence="2">The sequence shown here is derived from an EMBL/GenBank/DDBJ whole genome shotgun (WGS) entry which is preliminary data.</text>
</comment>
<dbReference type="Gene3D" id="3.40.50.880">
    <property type="match status" value="1"/>
</dbReference>
<dbReference type="PANTHER" id="PTHR43130">
    <property type="entry name" value="ARAC-FAMILY TRANSCRIPTIONAL REGULATOR"/>
    <property type="match status" value="1"/>
</dbReference>
<organism evidence="2 3">
    <name type="scientific">Xylaria flabelliformis</name>
    <dbReference type="NCBI Taxonomy" id="2512241"/>
    <lineage>
        <taxon>Eukaryota</taxon>
        <taxon>Fungi</taxon>
        <taxon>Dikarya</taxon>
        <taxon>Ascomycota</taxon>
        <taxon>Pezizomycotina</taxon>
        <taxon>Sordariomycetes</taxon>
        <taxon>Xylariomycetidae</taxon>
        <taxon>Xylariales</taxon>
        <taxon>Xylariaceae</taxon>
        <taxon>Xylaria</taxon>
    </lineage>
</organism>
<reference evidence="3" key="1">
    <citation type="submission" date="2019-06" db="EMBL/GenBank/DDBJ databases">
        <title>Draft genome sequence of the griseofulvin-producing fungus Xylaria cubensis strain G536.</title>
        <authorList>
            <person name="Mead M.E."/>
            <person name="Raja H.A."/>
            <person name="Steenwyk J.L."/>
            <person name="Knowles S.L."/>
            <person name="Oberlies N.H."/>
            <person name="Rokas A."/>
        </authorList>
    </citation>
    <scope>NUCLEOTIDE SEQUENCE [LARGE SCALE GENOMIC DNA]</scope>
    <source>
        <strain evidence="3">G536</strain>
    </source>
</reference>
<keyword evidence="3" id="KW-1185">Reference proteome</keyword>
<name>A0A553IDX4_9PEZI</name>